<keyword evidence="6" id="KW-1185">Reference proteome</keyword>
<evidence type="ECO:0000256" key="2">
    <source>
        <dbReference type="ARBA" id="ARBA00022946"/>
    </source>
</evidence>
<dbReference type="Gene3D" id="1.25.70.10">
    <property type="entry name" value="Transcription termination factor 3, mitochondrial"/>
    <property type="match status" value="1"/>
</dbReference>
<dbReference type="InterPro" id="IPR002110">
    <property type="entry name" value="Ankyrin_rpt"/>
</dbReference>
<gene>
    <name evidence="5" type="primary">Mterfd1</name>
    <name evidence="5" type="ORF">AK812_SmicGene15872</name>
</gene>
<dbReference type="Pfam" id="PF00023">
    <property type="entry name" value="Ank"/>
    <property type="match status" value="1"/>
</dbReference>
<dbReference type="InterPro" id="IPR038538">
    <property type="entry name" value="MTERF_sf"/>
</dbReference>
<name>A0A1Q9E1V7_SYMMI</name>
<dbReference type="GO" id="GO:0003676">
    <property type="term" value="F:nucleic acid binding"/>
    <property type="evidence" value="ECO:0007669"/>
    <property type="project" value="InterPro"/>
</dbReference>
<keyword evidence="3" id="KW-0040">ANK repeat</keyword>
<evidence type="ECO:0000313" key="6">
    <source>
        <dbReference type="Proteomes" id="UP000186817"/>
    </source>
</evidence>
<evidence type="ECO:0000313" key="5">
    <source>
        <dbReference type="EMBL" id="OLQ01401.1"/>
    </source>
</evidence>
<comment type="similarity">
    <text evidence="1">Belongs to the mTERF family.</text>
</comment>
<evidence type="ECO:0000256" key="4">
    <source>
        <dbReference type="SAM" id="SignalP"/>
    </source>
</evidence>
<dbReference type="InterPro" id="IPR003690">
    <property type="entry name" value="MTERF"/>
</dbReference>
<feature type="chain" id="PRO_5012412581" evidence="4">
    <location>
        <begin position="24"/>
        <end position="652"/>
    </location>
</feature>
<dbReference type="InterPro" id="IPR036770">
    <property type="entry name" value="Ankyrin_rpt-contain_sf"/>
</dbReference>
<proteinExistence type="inferred from homology"/>
<comment type="caution">
    <text evidence="5">The sequence shown here is derived from an EMBL/GenBank/DDBJ whole genome shotgun (WGS) entry which is preliminary data.</text>
</comment>
<reference evidence="5 6" key="1">
    <citation type="submission" date="2016-02" db="EMBL/GenBank/DDBJ databases">
        <title>Genome analysis of coral dinoflagellate symbionts highlights evolutionary adaptations to a symbiotic lifestyle.</title>
        <authorList>
            <person name="Aranda M."/>
            <person name="Li Y."/>
            <person name="Liew Y.J."/>
            <person name="Baumgarten S."/>
            <person name="Simakov O."/>
            <person name="Wilson M."/>
            <person name="Piel J."/>
            <person name="Ashoor H."/>
            <person name="Bougouffa S."/>
            <person name="Bajic V.B."/>
            <person name="Ryu T."/>
            <person name="Ravasi T."/>
            <person name="Bayer T."/>
            <person name="Micklem G."/>
            <person name="Kim H."/>
            <person name="Bhak J."/>
            <person name="Lajeunesse T.C."/>
            <person name="Voolstra C.R."/>
        </authorList>
    </citation>
    <scope>NUCLEOTIDE SEQUENCE [LARGE SCALE GENOMIC DNA]</scope>
    <source>
        <strain evidence="5 6">CCMP2467</strain>
    </source>
</reference>
<feature type="signal peptide" evidence="4">
    <location>
        <begin position="1"/>
        <end position="23"/>
    </location>
</feature>
<dbReference type="EMBL" id="LSRX01000293">
    <property type="protein sequence ID" value="OLQ01401.1"/>
    <property type="molecule type" value="Genomic_DNA"/>
</dbReference>
<dbReference type="PROSITE" id="PS50297">
    <property type="entry name" value="ANK_REP_REGION"/>
    <property type="match status" value="1"/>
</dbReference>
<dbReference type="AlphaFoldDB" id="A0A1Q9E1V7"/>
<evidence type="ECO:0000256" key="1">
    <source>
        <dbReference type="ARBA" id="ARBA00007692"/>
    </source>
</evidence>
<dbReference type="Gene3D" id="1.25.40.20">
    <property type="entry name" value="Ankyrin repeat-containing domain"/>
    <property type="match status" value="1"/>
</dbReference>
<dbReference type="Proteomes" id="UP000186817">
    <property type="component" value="Unassembled WGS sequence"/>
</dbReference>
<dbReference type="PANTHER" id="PTHR13068">
    <property type="entry name" value="CGI-12 PROTEIN-RELATED"/>
    <property type="match status" value="1"/>
</dbReference>
<dbReference type="PANTHER" id="PTHR13068:SF151">
    <property type="entry name" value="TRANSCRIPTION TERMINATION FACTOR MTERF9, CHLOROPLASTIC"/>
    <property type="match status" value="1"/>
</dbReference>
<protein>
    <submittedName>
        <fullName evidence="5">mTERF domain-containing protein 1, mitochondrial</fullName>
    </submittedName>
</protein>
<feature type="repeat" description="ANK" evidence="3">
    <location>
        <begin position="602"/>
        <end position="624"/>
    </location>
</feature>
<dbReference type="OrthoDB" id="438887at2759"/>
<accession>A0A1Q9E1V7</accession>
<evidence type="ECO:0000256" key="3">
    <source>
        <dbReference type="PROSITE-ProRule" id="PRU00023"/>
    </source>
</evidence>
<keyword evidence="4" id="KW-0732">Signal</keyword>
<dbReference type="SUPFAM" id="SSF48403">
    <property type="entry name" value="Ankyrin repeat"/>
    <property type="match status" value="1"/>
</dbReference>
<sequence>MQSPSRKGRPHIGLLCLLGLLLAATLPASVPPLWWRKGRPRKRLGSRAEAELLCQLAVLLMPDVPIAEAFRDFPVEKSEEWGSSRLSPDLTAYGVLKATDAALFIEYDGHYRHLEPPGLARDMRKTSALLQLVPAGSLVVRIAHKERQWKDKSMQVLVDCWFTDHEPSLLKAVHQVVASLLEQSRGRLHPTLASRLESFAAEGGMDTDGGICAKEADLAGMSDRRRANLEDFLCDGAHLTASQVAKVIATSPQVLGYSIEANMKPTVEWIKRLGLSRSQVAKVIAAFPRVLGLSIEANLKPTVEWIKGLGLSRSQVAKVIATFPPVLGLSIEANLKPTVEWIKGLGLSQSQVAKVIATRPAVLGYSIEANLKPTVEWIKGLGLSQSQVAKVIAKHPPVLGYSIEANLKPTVEWIKRLGLSQSQVAKAISMFPQVLSLSIEANLKPTMGWMKGLGMSRCQIGKLIAAFPSVFGLRIDTNLSAKHRLLQEFFPGAQAAQLLAHSPRLWSYTYARLEHRLSVLKSRNELSKLAGAMTLPVDAFSRRYPGTCRTCTPTDGTPRYHKRPVGSPEVCQLILVRANDGVLLDIRSHRYARASPNQLTIKGASPLHLAAQLGKPELVSLLLELEGQTALSLASSKKVISMLQEAPVSQAD</sequence>
<dbReference type="SMART" id="SM00733">
    <property type="entry name" value="Mterf"/>
    <property type="match status" value="8"/>
</dbReference>
<organism evidence="5 6">
    <name type="scientific">Symbiodinium microadriaticum</name>
    <name type="common">Dinoflagellate</name>
    <name type="synonym">Zooxanthella microadriatica</name>
    <dbReference type="NCBI Taxonomy" id="2951"/>
    <lineage>
        <taxon>Eukaryota</taxon>
        <taxon>Sar</taxon>
        <taxon>Alveolata</taxon>
        <taxon>Dinophyceae</taxon>
        <taxon>Suessiales</taxon>
        <taxon>Symbiodiniaceae</taxon>
        <taxon>Symbiodinium</taxon>
    </lineage>
</organism>
<dbReference type="PROSITE" id="PS50088">
    <property type="entry name" value="ANK_REPEAT"/>
    <property type="match status" value="1"/>
</dbReference>
<keyword evidence="2" id="KW-0809">Transit peptide</keyword>
<dbReference type="Pfam" id="PF02536">
    <property type="entry name" value="mTERF"/>
    <property type="match status" value="1"/>
</dbReference>